<dbReference type="PANTHER" id="PTHR34383:SF3">
    <property type="entry name" value="POLYPHOSPHATE:AMP PHOSPHOTRANSFERASE"/>
    <property type="match status" value="1"/>
</dbReference>
<evidence type="ECO:0000313" key="5">
    <source>
        <dbReference type="EMBL" id="MCH5596858.1"/>
    </source>
</evidence>
<accession>A0ABS9SES0</accession>
<keyword evidence="6" id="KW-1185">Reference proteome</keyword>
<protein>
    <submittedName>
        <fullName evidence="5">Polyphosphate kinase</fullName>
    </submittedName>
</protein>
<dbReference type="SUPFAM" id="SSF52540">
    <property type="entry name" value="P-loop containing nucleoside triphosphate hydrolases"/>
    <property type="match status" value="1"/>
</dbReference>
<reference evidence="5 6" key="1">
    <citation type="submission" date="2022-02" db="EMBL/GenBank/DDBJ databases">
        <authorList>
            <person name="Min J."/>
        </authorList>
    </citation>
    <scope>NUCLEOTIDE SEQUENCE [LARGE SCALE GENOMIC DNA]</scope>
    <source>
        <strain evidence="5 6">GR10-1</strain>
    </source>
</reference>
<dbReference type="PANTHER" id="PTHR34383">
    <property type="entry name" value="POLYPHOSPHATE:AMP PHOSPHOTRANSFERASE-RELATED"/>
    <property type="match status" value="1"/>
</dbReference>
<dbReference type="PIRSF" id="PIRSF028756">
    <property type="entry name" value="PPK2_prd"/>
    <property type="match status" value="1"/>
</dbReference>
<dbReference type="InterPro" id="IPR022300">
    <property type="entry name" value="PPK2-rel_1"/>
</dbReference>
<dbReference type="Pfam" id="PF03976">
    <property type="entry name" value="PPK2"/>
    <property type="match status" value="1"/>
</dbReference>
<evidence type="ECO:0000256" key="3">
    <source>
        <dbReference type="ARBA" id="ARBA00022777"/>
    </source>
</evidence>
<evidence type="ECO:0000256" key="2">
    <source>
        <dbReference type="ARBA" id="ARBA00022679"/>
    </source>
</evidence>
<evidence type="ECO:0000256" key="1">
    <source>
        <dbReference type="ARBA" id="ARBA00009924"/>
    </source>
</evidence>
<name>A0ABS9SES0_9BACT</name>
<evidence type="ECO:0000313" key="6">
    <source>
        <dbReference type="Proteomes" id="UP001202248"/>
    </source>
</evidence>
<feature type="domain" description="Polyphosphate kinase-2-related" evidence="4">
    <location>
        <begin position="19"/>
        <end position="242"/>
    </location>
</feature>
<sequence length="247" mass="28988">MAFYKLSDIDTMAPETVLKEDCKEQTRKILKELDGLQNLLYAERKHSVLVILQGLDASGKDGAIKNVFGKLNPQGVSVNSFKVPTEEEAAHDFLWRVHQHVPSKGSMQVFNRSHYEDVLVTRVYGNCSDKKAKQRFAAINAFEELLQVHNNTVILKFYLHVSANEQQERLKERMTNPAKMWKYNQKDFEEAKQRDKYYKYYEDCFKHCNKPEWKIVPADQNWYKEYIISLTILEKLKALKMKFPTLT</sequence>
<comment type="similarity">
    <text evidence="1">Belongs to the polyphosphate kinase 2 (PPK2) family. Class I subfamily.</text>
</comment>
<keyword evidence="2" id="KW-0808">Transferase</keyword>
<dbReference type="EMBL" id="JAKWBL010000001">
    <property type="protein sequence ID" value="MCH5596858.1"/>
    <property type="molecule type" value="Genomic_DNA"/>
</dbReference>
<keyword evidence="3 5" id="KW-0418">Kinase</keyword>
<organism evidence="5 6">
    <name type="scientific">Niabella ginsengisoli</name>
    <dbReference type="NCBI Taxonomy" id="522298"/>
    <lineage>
        <taxon>Bacteria</taxon>
        <taxon>Pseudomonadati</taxon>
        <taxon>Bacteroidota</taxon>
        <taxon>Chitinophagia</taxon>
        <taxon>Chitinophagales</taxon>
        <taxon>Chitinophagaceae</taxon>
        <taxon>Niabella</taxon>
    </lineage>
</organism>
<gene>
    <name evidence="5" type="ORF">MKP09_02425</name>
</gene>
<dbReference type="RefSeq" id="WP_240826271.1">
    <property type="nucleotide sequence ID" value="NZ_JAKWBL010000001.1"/>
</dbReference>
<dbReference type="InterPro" id="IPR022488">
    <property type="entry name" value="PPK2-related"/>
</dbReference>
<dbReference type="Proteomes" id="UP001202248">
    <property type="component" value="Unassembled WGS sequence"/>
</dbReference>
<dbReference type="InterPro" id="IPR016898">
    <property type="entry name" value="Polyphosphate_phosphotransfera"/>
</dbReference>
<dbReference type="Gene3D" id="3.40.50.300">
    <property type="entry name" value="P-loop containing nucleotide triphosphate hydrolases"/>
    <property type="match status" value="1"/>
</dbReference>
<evidence type="ECO:0000259" key="4">
    <source>
        <dbReference type="Pfam" id="PF03976"/>
    </source>
</evidence>
<dbReference type="InterPro" id="IPR027417">
    <property type="entry name" value="P-loop_NTPase"/>
</dbReference>
<comment type="caution">
    <text evidence="5">The sequence shown here is derived from an EMBL/GenBank/DDBJ whole genome shotgun (WGS) entry which is preliminary data.</text>
</comment>
<proteinExistence type="inferred from homology"/>
<dbReference type="GO" id="GO:0016301">
    <property type="term" value="F:kinase activity"/>
    <property type="evidence" value="ECO:0007669"/>
    <property type="project" value="UniProtKB-KW"/>
</dbReference>
<dbReference type="NCBIfam" id="TIGR03709">
    <property type="entry name" value="PPK2_rel_1"/>
    <property type="match status" value="1"/>
</dbReference>